<keyword evidence="3" id="KW-1185">Reference proteome</keyword>
<gene>
    <name evidence="2" type="ORF">P154DRAFT_521442</name>
</gene>
<reference evidence="2" key="1">
    <citation type="journal article" date="2020" name="Stud. Mycol.">
        <title>101 Dothideomycetes genomes: a test case for predicting lifestyles and emergence of pathogens.</title>
        <authorList>
            <person name="Haridas S."/>
            <person name="Albert R."/>
            <person name="Binder M."/>
            <person name="Bloem J."/>
            <person name="Labutti K."/>
            <person name="Salamov A."/>
            <person name="Andreopoulos B."/>
            <person name="Baker S."/>
            <person name="Barry K."/>
            <person name="Bills G."/>
            <person name="Bluhm B."/>
            <person name="Cannon C."/>
            <person name="Castanera R."/>
            <person name="Culley D."/>
            <person name="Daum C."/>
            <person name="Ezra D."/>
            <person name="Gonzalez J."/>
            <person name="Henrissat B."/>
            <person name="Kuo A."/>
            <person name="Liang C."/>
            <person name="Lipzen A."/>
            <person name="Lutzoni F."/>
            <person name="Magnuson J."/>
            <person name="Mondo S."/>
            <person name="Nolan M."/>
            <person name="Ohm R."/>
            <person name="Pangilinan J."/>
            <person name="Park H.-J."/>
            <person name="Ramirez L."/>
            <person name="Alfaro M."/>
            <person name="Sun H."/>
            <person name="Tritt A."/>
            <person name="Yoshinaga Y."/>
            <person name="Zwiers L.-H."/>
            <person name="Turgeon B."/>
            <person name="Goodwin S."/>
            <person name="Spatafora J."/>
            <person name="Crous P."/>
            <person name="Grigoriev I."/>
        </authorList>
    </citation>
    <scope>NUCLEOTIDE SEQUENCE</scope>
    <source>
        <strain evidence="2">CBS 123094</strain>
    </source>
</reference>
<protein>
    <submittedName>
        <fullName evidence="2">Uncharacterized protein</fullName>
    </submittedName>
</protein>
<dbReference type="Proteomes" id="UP000799779">
    <property type="component" value="Unassembled WGS sequence"/>
</dbReference>
<evidence type="ECO:0000313" key="3">
    <source>
        <dbReference type="Proteomes" id="UP000799779"/>
    </source>
</evidence>
<evidence type="ECO:0000256" key="1">
    <source>
        <dbReference type="SAM" id="MobiDB-lite"/>
    </source>
</evidence>
<feature type="region of interest" description="Disordered" evidence="1">
    <location>
        <begin position="25"/>
        <end position="97"/>
    </location>
</feature>
<name>A0A6A5WJB8_9PLEO</name>
<organism evidence="2 3">
    <name type="scientific">Amniculicola lignicola CBS 123094</name>
    <dbReference type="NCBI Taxonomy" id="1392246"/>
    <lineage>
        <taxon>Eukaryota</taxon>
        <taxon>Fungi</taxon>
        <taxon>Dikarya</taxon>
        <taxon>Ascomycota</taxon>
        <taxon>Pezizomycotina</taxon>
        <taxon>Dothideomycetes</taxon>
        <taxon>Pleosporomycetidae</taxon>
        <taxon>Pleosporales</taxon>
        <taxon>Amniculicolaceae</taxon>
        <taxon>Amniculicola</taxon>
    </lineage>
</organism>
<evidence type="ECO:0000313" key="2">
    <source>
        <dbReference type="EMBL" id="KAF2002000.1"/>
    </source>
</evidence>
<accession>A0A6A5WJB8</accession>
<sequence>MYIPCTNLLIFPQPLTCTVAARTTTRPAVPPSGITAPRLPHFHRPGPPPSAQRHRPRKPTEIEASTAPPSSLSPPNKHCSTSSRNPVKEHSRRQHVAKPTLETYAKKCNIRPGKSIRIWGKTPTAMSPIGIRKRGLRGFIGREIRKRAGAKRCGTLHPRCCQDCDGQGELGEADKVTSFVENLFREDGQRWKGMMESKLDCCVQVCKR</sequence>
<dbReference type="EMBL" id="ML977580">
    <property type="protein sequence ID" value="KAF2002000.1"/>
    <property type="molecule type" value="Genomic_DNA"/>
</dbReference>
<proteinExistence type="predicted"/>
<dbReference type="AlphaFoldDB" id="A0A6A5WJB8"/>
<feature type="compositionally biased region" description="Low complexity" evidence="1">
    <location>
        <begin position="64"/>
        <end position="75"/>
    </location>
</feature>